<evidence type="ECO:0000256" key="4">
    <source>
        <dbReference type="ARBA" id="ARBA00022840"/>
    </source>
</evidence>
<dbReference type="Gene3D" id="3.40.50.300">
    <property type="entry name" value="P-loop containing nucleotide triphosphate hydrolases"/>
    <property type="match status" value="1"/>
</dbReference>
<dbReference type="SMART" id="SM00382">
    <property type="entry name" value="AAA"/>
    <property type="match status" value="1"/>
</dbReference>
<dbReference type="Pfam" id="PF00005">
    <property type="entry name" value="ABC_tran"/>
    <property type="match status" value="1"/>
</dbReference>
<dbReference type="SMART" id="SM00930">
    <property type="entry name" value="NIL"/>
    <property type="match status" value="1"/>
</dbReference>
<feature type="domain" description="ABC transporter" evidence="8">
    <location>
        <begin position="5"/>
        <end position="260"/>
    </location>
</feature>
<protein>
    <submittedName>
        <fullName evidence="9">ABC transporter</fullName>
    </submittedName>
</protein>
<dbReference type="Pfam" id="PF09383">
    <property type="entry name" value="NIL"/>
    <property type="match status" value="1"/>
</dbReference>
<name>A0A510K0W3_9FUSO</name>
<evidence type="ECO:0000256" key="3">
    <source>
        <dbReference type="ARBA" id="ARBA00022741"/>
    </source>
</evidence>
<dbReference type="PROSITE" id="PS50893">
    <property type="entry name" value="ABC_TRANSPORTER_2"/>
    <property type="match status" value="1"/>
</dbReference>
<organism evidence="9 10">
    <name type="scientific">Leptotrichia trevisanii</name>
    <dbReference type="NCBI Taxonomy" id="109328"/>
    <lineage>
        <taxon>Bacteria</taxon>
        <taxon>Fusobacteriati</taxon>
        <taxon>Fusobacteriota</taxon>
        <taxon>Fusobacteriia</taxon>
        <taxon>Fusobacteriales</taxon>
        <taxon>Leptotrichiaceae</taxon>
        <taxon>Leptotrichia</taxon>
    </lineage>
</organism>
<evidence type="ECO:0000313" key="10">
    <source>
        <dbReference type="Proteomes" id="UP000422644"/>
    </source>
</evidence>
<dbReference type="InterPro" id="IPR050086">
    <property type="entry name" value="MetN_ABC_transporter-like"/>
</dbReference>
<dbReference type="InterPro" id="IPR045865">
    <property type="entry name" value="ACT-like_dom_sf"/>
</dbReference>
<accession>A0A510K0W3</accession>
<dbReference type="Gene3D" id="3.30.70.260">
    <property type="match status" value="1"/>
</dbReference>
<keyword evidence="5" id="KW-1278">Translocase</keyword>
<evidence type="ECO:0000256" key="2">
    <source>
        <dbReference type="ARBA" id="ARBA00022475"/>
    </source>
</evidence>
<evidence type="ECO:0000256" key="6">
    <source>
        <dbReference type="ARBA" id="ARBA00022970"/>
    </source>
</evidence>
<gene>
    <name evidence="9" type="ORF">JMUB3870_1397</name>
</gene>
<dbReference type="InterPro" id="IPR041701">
    <property type="entry name" value="MetN_ABC"/>
</dbReference>
<evidence type="ECO:0000313" key="9">
    <source>
        <dbReference type="EMBL" id="BBM45278.1"/>
    </source>
</evidence>
<dbReference type="CDD" id="cd03258">
    <property type="entry name" value="ABC_MetN_methionine_transporter"/>
    <property type="match status" value="1"/>
</dbReference>
<dbReference type="InterPro" id="IPR003439">
    <property type="entry name" value="ABC_transporter-like_ATP-bd"/>
</dbReference>
<keyword evidence="4" id="KW-0067">ATP-binding</keyword>
<dbReference type="PANTHER" id="PTHR43166:SF30">
    <property type="entry name" value="METHIONINE IMPORT ATP-BINDING PROTEIN METN"/>
    <property type="match status" value="1"/>
</dbReference>
<dbReference type="InterPro" id="IPR003593">
    <property type="entry name" value="AAA+_ATPase"/>
</dbReference>
<dbReference type="InterPro" id="IPR017871">
    <property type="entry name" value="ABC_transporter-like_CS"/>
</dbReference>
<dbReference type="RefSeq" id="WP_155282785.1">
    <property type="nucleotide sequence ID" value="NZ_AP019831.1"/>
</dbReference>
<keyword evidence="10" id="KW-1185">Reference proteome</keyword>
<dbReference type="GO" id="GO:0005524">
    <property type="term" value="F:ATP binding"/>
    <property type="evidence" value="ECO:0007669"/>
    <property type="project" value="UniProtKB-KW"/>
</dbReference>
<dbReference type="SUPFAM" id="SSF55021">
    <property type="entry name" value="ACT-like"/>
    <property type="match status" value="1"/>
</dbReference>
<dbReference type="GO" id="GO:0016887">
    <property type="term" value="F:ATP hydrolysis activity"/>
    <property type="evidence" value="ECO:0007669"/>
    <property type="project" value="InterPro"/>
</dbReference>
<proteinExistence type="predicted"/>
<keyword evidence="7" id="KW-0472">Membrane</keyword>
<dbReference type="InterPro" id="IPR027417">
    <property type="entry name" value="P-loop_NTPase"/>
</dbReference>
<dbReference type="EMBL" id="AP019831">
    <property type="protein sequence ID" value="BBM45278.1"/>
    <property type="molecule type" value="Genomic_DNA"/>
</dbReference>
<dbReference type="SUPFAM" id="SSF52540">
    <property type="entry name" value="P-loop containing nucleoside triphosphate hydrolases"/>
    <property type="match status" value="1"/>
</dbReference>
<evidence type="ECO:0000256" key="5">
    <source>
        <dbReference type="ARBA" id="ARBA00022967"/>
    </source>
</evidence>
<keyword evidence="2" id="KW-1003">Cell membrane</keyword>
<keyword evidence="1" id="KW-0813">Transport</keyword>
<dbReference type="InterPro" id="IPR018449">
    <property type="entry name" value="NIL_domain"/>
</dbReference>
<reference evidence="9 10" key="1">
    <citation type="submission" date="2019-07" db="EMBL/GenBank/DDBJ databases">
        <title>Complete Genome Sequence of Leptotrichia trevisanii Strain JMUB3870.</title>
        <authorList>
            <person name="Watanabe S."/>
            <person name="Cui L."/>
        </authorList>
    </citation>
    <scope>NUCLEOTIDE SEQUENCE [LARGE SCALE GENOMIC DNA]</scope>
    <source>
        <strain evidence="9 10">JMUB3870</strain>
    </source>
</reference>
<keyword evidence="6" id="KW-0029">Amino-acid transport</keyword>
<dbReference type="PANTHER" id="PTHR43166">
    <property type="entry name" value="AMINO ACID IMPORT ATP-BINDING PROTEIN"/>
    <property type="match status" value="1"/>
</dbReference>
<sequence length="357" mass="40838">MDNLIKIRNLVKKYRLNNGQELLAVNNVNLDIEQGDIYGIMGLSGAGKSTLIRLLNRLEEPTSGEILVRHEVIDKKKKKSLGYEDKNILDFNIRLLREYRKKTGMIFQHFNLLNSKNVADNVAFPLKIAKWKKKNINKRVDELLEIVGLSDKKLSYPEQLSGGQKQRVAIARALANNPQLLLSDEATSALDPRTTNSILELLKDINKKFGITIILITHQMEVIKKICNKAAIMSDGEIIEKGETKEIFLNPKTELAKEFVENISHEEFRTEEEIKSREENSGKLRLRLKYNEEQVNESYITKIIRKYDVEVNILGGFIDKVGDIIVGNLLIEISANEEKAKDIIEWLKENKIDSEVV</sequence>
<dbReference type="OrthoDB" id="9804199at2"/>
<dbReference type="GO" id="GO:0006865">
    <property type="term" value="P:amino acid transport"/>
    <property type="evidence" value="ECO:0007669"/>
    <property type="project" value="UniProtKB-KW"/>
</dbReference>
<evidence type="ECO:0000256" key="7">
    <source>
        <dbReference type="ARBA" id="ARBA00023136"/>
    </source>
</evidence>
<dbReference type="AlphaFoldDB" id="A0A510K0W3"/>
<dbReference type="Proteomes" id="UP000422644">
    <property type="component" value="Chromosome"/>
</dbReference>
<evidence type="ECO:0000256" key="1">
    <source>
        <dbReference type="ARBA" id="ARBA00022448"/>
    </source>
</evidence>
<evidence type="ECO:0000259" key="8">
    <source>
        <dbReference type="PROSITE" id="PS50893"/>
    </source>
</evidence>
<dbReference type="PROSITE" id="PS00211">
    <property type="entry name" value="ABC_TRANSPORTER_1"/>
    <property type="match status" value="1"/>
</dbReference>
<keyword evidence="3" id="KW-0547">Nucleotide-binding</keyword>